<proteinExistence type="predicted"/>
<organism evidence="1 2">
    <name type="scientific">Vigna mungo</name>
    <name type="common">Black gram</name>
    <name type="synonym">Phaseolus mungo</name>
    <dbReference type="NCBI Taxonomy" id="3915"/>
    <lineage>
        <taxon>Eukaryota</taxon>
        <taxon>Viridiplantae</taxon>
        <taxon>Streptophyta</taxon>
        <taxon>Embryophyta</taxon>
        <taxon>Tracheophyta</taxon>
        <taxon>Spermatophyta</taxon>
        <taxon>Magnoliopsida</taxon>
        <taxon>eudicotyledons</taxon>
        <taxon>Gunneridae</taxon>
        <taxon>Pentapetalae</taxon>
        <taxon>rosids</taxon>
        <taxon>fabids</taxon>
        <taxon>Fabales</taxon>
        <taxon>Fabaceae</taxon>
        <taxon>Papilionoideae</taxon>
        <taxon>50 kb inversion clade</taxon>
        <taxon>NPAAA clade</taxon>
        <taxon>indigoferoid/millettioid clade</taxon>
        <taxon>Phaseoleae</taxon>
        <taxon>Vigna</taxon>
    </lineage>
</organism>
<evidence type="ECO:0000313" key="2">
    <source>
        <dbReference type="Proteomes" id="UP001374535"/>
    </source>
</evidence>
<evidence type="ECO:0000313" key="1">
    <source>
        <dbReference type="EMBL" id="WVZ17345.1"/>
    </source>
</evidence>
<dbReference type="Proteomes" id="UP001374535">
    <property type="component" value="Chromosome 3"/>
</dbReference>
<sequence length="109" mass="12640">MPSYSKGPAPLDASSAFQLHQKQVQTLLPLHLSLNHHDYCLNQQHFQEIDEMKCALQMTHPFLQLHQVQCSSFDYFPTSQRHSGLYYFLLLLYVFLGLEHHHMSLSAQG</sequence>
<accession>A0AAQ3NWU9</accession>
<keyword evidence="2" id="KW-1185">Reference proteome</keyword>
<gene>
    <name evidence="1" type="ORF">V8G54_010327</name>
</gene>
<protein>
    <submittedName>
        <fullName evidence="1">Uncharacterized protein</fullName>
    </submittedName>
</protein>
<dbReference type="EMBL" id="CP144698">
    <property type="protein sequence ID" value="WVZ17345.1"/>
    <property type="molecule type" value="Genomic_DNA"/>
</dbReference>
<name>A0AAQ3NWU9_VIGMU</name>
<reference evidence="1 2" key="1">
    <citation type="journal article" date="2023" name="Life. Sci Alliance">
        <title>Evolutionary insights into 3D genome organization and epigenetic landscape of Vigna mungo.</title>
        <authorList>
            <person name="Junaid A."/>
            <person name="Singh B."/>
            <person name="Bhatia S."/>
        </authorList>
    </citation>
    <scope>NUCLEOTIDE SEQUENCE [LARGE SCALE GENOMIC DNA]</scope>
    <source>
        <strain evidence="1">Urdbean</strain>
    </source>
</reference>
<dbReference type="AlphaFoldDB" id="A0AAQ3NWU9"/>